<evidence type="ECO:0000256" key="17">
    <source>
        <dbReference type="ARBA" id="ARBA00051411"/>
    </source>
</evidence>
<dbReference type="GO" id="GO:0005741">
    <property type="term" value="C:mitochondrial outer membrane"/>
    <property type="evidence" value="ECO:0007669"/>
    <property type="project" value="UniProtKB-SubCell"/>
</dbReference>
<dbReference type="SUPFAM" id="SSF161084">
    <property type="entry name" value="MAPEG domain-like"/>
    <property type="match status" value="1"/>
</dbReference>
<evidence type="ECO:0000313" key="21">
    <source>
        <dbReference type="EMBL" id="WOG84416.1"/>
    </source>
</evidence>
<evidence type="ECO:0000256" key="15">
    <source>
        <dbReference type="ARBA" id="ARBA00039056"/>
    </source>
</evidence>
<keyword evidence="4" id="KW-1000">Mitochondrion outer membrane</keyword>
<evidence type="ECO:0000256" key="7">
    <source>
        <dbReference type="ARBA" id="ARBA00023098"/>
    </source>
</evidence>
<dbReference type="GO" id="GO:0006691">
    <property type="term" value="P:leukotriene metabolic process"/>
    <property type="evidence" value="ECO:0007669"/>
    <property type="project" value="UniProtKB-ARBA"/>
</dbReference>
<sequence length="145" mass="16446">MGGVEVLPREYGYVALILGFAGILNFWMSFQVNFARKKYDVQLPTMYALESENKNAKLFNCVQRGHQNSLEYLPMFFIFMTVGGIKHPIIAALLGCIYVVARYFYFIGYSTGDPKNRLTYGFYNFLALMGLILCTISSGVEFLLA</sequence>
<reference evidence="21" key="1">
    <citation type="journal article" date="2016" name="Nat. Genet.">
        <title>A high-quality carrot genome assembly provides new insights into carotenoid accumulation and asterid genome evolution.</title>
        <authorList>
            <person name="Iorizzo M."/>
            <person name="Ellison S."/>
            <person name="Senalik D."/>
            <person name="Zeng P."/>
            <person name="Satapoomin P."/>
            <person name="Huang J."/>
            <person name="Bowman M."/>
            <person name="Iovene M."/>
            <person name="Sanseverino W."/>
            <person name="Cavagnaro P."/>
            <person name="Yildiz M."/>
            <person name="Macko-Podgorni A."/>
            <person name="Moranska E."/>
            <person name="Grzebelus E."/>
            <person name="Grzebelus D."/>
            <person name="Ashrafi H."/>
            <person name="Zheng Z."/>
            <person name="Cheng S."/>
            <person name="Spooner D."/>
            <person name="Van Deynze A."/>
            <person name="Simon P."/>
        </authorList>
    </citation>
    <scope>NUCLEOTIDE SEQUENCE</scope>
    <source>
        <tissue evidence="21">Leaf</tissue>
    </source>
</reference>
<evidence type="ECO:0000256" key="1">
    <source>
        <dbReference type="ARBA" id="ARBA00004374"/>
    </source>
</evidence>
<dbReference type="OMA" id="VIFNCIQ"/>
<dbReference type="InterPro" id="IPR023352">
    <property type="entry name" value="MAPEG-like_dom_sf"/>
</dbReference>
<evidence type="ECO:0000256" key="20">
    <source>
        <dbReference type="ARBA" id="ARBA00076908"/>
    </source>
</evidence>
<comment type="pathway">
    <text evidence="13">Lipid metabolism; leukotriene C4 biosynthesis.</text>
</comment>
<evidence type="ECO:0000313" key="22">
    <source>
        <dbReference type="Proteomes" id="UP000077755"/>
    </source>
</evidence>
<evidence type="ECO:0000256" key="12">
    <source>
        <dbReference type="ARBA" id="ARBA00023288"/>
    </source>
</evidence>
<evidence type="ECO:0000256" key="16">
    <source>
        <dbReference type="ARBA" id="ARBA00049298"/>
    </source>
</evidence>
<comment type="catalytic activity">
    <reaction evidence="16">
        <text>leukotriene C4 = leukotriene A4 + glutathione</text>
        <dbReference type="Rhea" id="RHEA:17617"/>
        <dbReference type="ChEBI" id="CHEBI:57463"/>
        <dbReference type="ChEBI" id="CHEBI:57925"/>
        <dbReference type="ChEBI" id="CHEBI:57973"/>
        <dbReference type="EC" id="4.4.1.20"/>
    </reaction>
    <physiologicalReaction direction="right-to-left" evidence="16">
        <dbReference type="Rhea" id="RHEA:17619"/>
    </physiologicalReaction>
</comment>
<evidence type="ECO:0000256" key="18">
    <source>
        <dbReference type="ARBA" id="ARBA00069748"/>
    </source>
</evidence>
<dbReference type="AlphaFoldDB" id="A0A162ALX0"/>
<dbReference type="InterPro" id="IPR001129">
    <property type="entry name" value="Membr-assoc_MAPEG"/>
</dbReference>
<keyword evidence="2" id="KW-0808">Transferase</keyword>
<dbReference type="Gramene" id="KZN10736">
    <property type="protein sequence ID" value="KZN10736"/>
    <property type="gene ID" value="DCAR_003392"/>
</dbReference>
<evidence type="ECO:0000256" key="8">
    <source>
        <dbReference type="ARBA" id="ARBA00023128"/>
    </source>
</evidence>
<keyword evidence="3" id="KW-0812">Transmembrane</keyword>
<evidence type="ECO:0000256" key="3">
    <source>
        <dbReference type="ARBA" id="ARBA00022692"/>
    </source>
</evidence>
<accession>A0A162ALX0</accession>
<keyword evidence="8" id="KW-0496">Mitochondrion</keyword>
<keyword evidence="11" id="KW-0456">Lyase</keyword>
<evidence type="ECO:0000256" key="5">
    <source>
        <dbReference type="ARBA" id="ARBA00022989"/>
    </source>
</evidence>
<evidence type="ECO:0000256" key="13">
    <source>
        <dbReference type="ARBA" id="ARBA00037884"/>
    </source>
</evidence>
<comment type="pathway">
    <text evidence="14">Lipid metabolism; arachidonate metabolism.</text>
</comment>
<dbReference type="FunFam" id="1.20.120.550:FF:000004">
    <property type="entry name" value="Microsomal glutathione S-transferase 3"/>
    <property type="match status" value="1"/>
</dbReference>
<dbReference type="InterPro" id="IPR050997">
    <property type="entry name" value="MAPEG"/>
</dbReference>
<dbReference type="GO" id="GO:0005635">
    <property type="term" value="C:nuclear envelope"/>
    <property type="evidence" value="ECO:0007669"/>
    <property type="project" value="TreeGrafter"/>
</dbReference>
<evidence type="ECO:0000256" key="4">
    <source>
        <dbReference type="ARBA" id="ARBA00022787"/>
    </source>
</evidence>
<protein>
    <recommendedName>
        <fullName evidence="18">Glutathione S-transferase 3, mitochondrial</fullName>
        <ecNumber evidence="15">4.4.1.20</ecNumber>
    </recommendedName>
    <alternativeName>
        <fullName evidence="19">Glutathione peroxidase MGST3</fullName>
    </alternativeName>
    <alternativeName>
        <fullName evidence="20">LTC4 synthase MGST3</fullName>
    </alternativeName>
</protein>
<dbReference type="Pfam" id="PF01124">
    <property type="entry name" value="MAPEG"/>
    <property type="match status" value="1"/>
</dbReference>
<dbReference type="EMBL" id="CP093343">
    <property type="protein sequence ID" value="WOG84416.1"/>
    <property type="molecule type" value="Genomic_DNA"/>
</dbReference>
<dbReference type="Proteomes" id="UP000077755">
    <property type="component" value="Chromosome 1"/>
</dbReference>
<evidence type="ECO:0000256" key="19">
    <source>
        <dbReference type="ARBA" id="ARBA00075145"/>
    </source>
</evidence>
<evidence type="ECO:0000256" key="9">
    <source>
        <dbReference type="ARBA" id="ARBA00023136"/>
    </source>
</evidence>
<name>A0A162ALX0_DAUCS</name>
<gene>
    <name evidence="21" type="ORF">DCAR_0103599</name>
</gene>
<dbReference type="PANTHER" id="PTHR10250">
    <property type="entry name" value="MICROSOMAL GLUTATHIONE S-TRANSFERASE"/>
    <property type="match status" value="1"/>
</dbReference>
<dbReference type="GO" id="GO:0004364">
    <property type="term" value="F:glutathione transferase activity"/>
    <property type="evidence" value="ECO:0007669"/>
    <property type="project" value="TreeGrafter"/>
</dbReference>
<dbReference type="GO" id="GO:0006629">
    <property type="term" value="P:lipid metabolic process"/>
    <property type="evidence" value="ECO:0007669"/>
    <property type="project" value="UniProtKB-KW"/>
</dbReference>
<keyword evidence="12" id="KW-0449">Lipoprotein</keyword>
<keyword evidence="10" id="KW-0564">Palmitate</keyword>
<dbReference type="EC" id="4.4.1.20" evidence="15"/>
<keyword evidence="22" id="KW-1185">Reference proteome</keyword>
<comment type="catalytic activity">
    <reaction evidence="17">
        <text>15-deoxy-Delta(12,14)-prostaglandin J2 + glutathione = 15-deoxy-Delta(12,14)-prostaglandin J2-S-(R)-glutathione</text>
        <dbReference type="Rhea" id="RHEA:75963"/>
        <dbReference type="ChEBI" id="CHEBI:57925"/>
        <dbReference type="ChEBI" id="CHEBI:85236"/>
        <dbReference type="ChEBI" id="CHEBI:194498"/>
    </reaction>
    <physiologicalReaction direction="left-to-right" evidence="17">
        <dbReference type="Rhea" id="RHEA:75964"/>
    </physiologicalReaction>
</comment>
<keyword evidence="5" id="KW-1133">Transmembrane helix</keyword>
<keyword evidence="7" id="KW-0443">Lipid metabolism</keyword>
<keyword evidence="6" id="KW-0560">Oxidoreductase</keyword>
<keyword evidence="9" id="KW-0472">Membrane</keyword>
<evidence type="ECO:0000256" key="14">
    <source>
        <dbReference type="ARBA" id="ARBA00037916"/>
    </source>
</evidence>
<evidence type="ECO:0000256" key="10">
    <source>
        <dbReference type="ARBA" id="ARBA00023139"/>
    </source>
</evidence>
<proteinExistence type="predicted"/>
<evidence type="ECO:0000256" key="6">
    <source>
        <dbReference type="ARBA" id="ARBA00023002"/>
    </source>
</evidence>
<evidence type="ECO:0000256" key="11">
    <source>
        <dbReference type="ARBA" id="ARBA00023239"/>
    </source>
</evidence>
<reference evidence="21" key="2">
    <citation type="submission" date="2022-03" db="EMBL/GenBank/DDBJ databases">
        <title>Draft title - Genomic analysis of global carrot germplasm unveils the trajectory of domestication and the origin of high carotenoid orange carrot.</title>
        <authorList>
            <person name="Iorizzo M."/>
            <person name="Ellison S."/>
            <person name="Senalik D."/>
            <person name="Macko-Podgorni A."/>
            <person name="Grzebelus D."/>
            <person name="Bostan H."/>
            <person name="Rolling W."/>
            <person name="Curaba J."/>
            <person name="Simon P."/>
        </authorList>
    </citation>
    <scope>NUCLEOTIDE SEQUENCE</scope>
    <source>
        <tissue evidence="21">Leaf</tissue>
    </source>
</reference>
<dbReference type="PANTHER" id="PTHR10250:SF22">
    <property type="entry name" value="MICROSOMAL GLUTATHIONE S-TRANSFERASE"/>
    <property type="match status" value="1"/>
</dbReference>
<comment type="subcellular location">
    <subcellularLocation>
        <location evidence="1">Mitochondrion outer membrane</location>
        <topology evidence="1">Multi-pass membrane protein</topology>
    </subcellularLocation>
</comment>
<dbReference type="OrthoDB" id="410651at2759"/>
<dbReference type="GO" id="GO:0005783">
    <property type="term" value="C:endoplasmic reticulum"/>
    <property type="evidence" value="ECO:0007669"/>
    <property type="project" value="TreeGrafter"/>
</dbReference>
<dbReference type="Gene3D" id="1.20.120.550">
    <property type="entry name" value="Membrane associated eicosanoid/glutathione metabolism-like domain"/>
    <property type="match status" value="1"/>
</dbReference>
<dbReference type="KEGG" id="dcr:108195687"/>
<dbReference type="GO" id="GO:0004602">
    <property type="term" value="F:glutathione peroxidase activity"/>
    <property type="evidence" value="ECO:0007669"/>
    <property type="project" value="TreeGrafter"/>
</dbReference>
<evidence type="ECO:0000256" key="2">
    <source>
        <dbReference type="ARBA" id="ARBA00022679"/>
    </source>
</evidence>
<organism evidence="21 22">
    <name type="scientific">Daucus carota subsp. sativus</name>
    <name type="common">Carrot</name>
    <dbReference type="NCBI Taxonomy" id="79200"/>
    <lineage>
        <taxon>Eukaryota</taxon>
        <taxon>Viridiplantae</taxon>
        <taxon>Streptophyta</taxon>
        <taxon>Embryophyta</taxon>
        <taxon>Tracheophyta</taxon>
        <taxon>Spermatophyta</taxon>
        <taxon>Magnoliopsida</taxon>
        <taxon>eudicotyledons</taxon>
        <taxon>Gunneridae</taxon>
        <taxon>Pentapetalae</taxon>
        <taxon>asterids</taxon>
        <taxon>campanulids</taxon>
        <taxon>Apiales</taxon>
        <taxon>Apiaceae</taxon>
        <taxon>Apioideae</taxon>
        <taxon>Scandiceae</taxon>
        <taxon>Daucinae</taxon>
        <taxon>Daucus</taxon>
        <taxon>Daucus sect. Daucus</taxon>
    </lineage>
</organism>
<dbReference type="GO" id="GO:0004464">
    <property type="term" value="F:leukotriene-C4 synthase activity"/>
    <property type="evidence" value="ECO:0007669"/>
    <property type="project" value="UniProtKB-EC"/>
</dbReference>